<evidence type="ECO:0000313" key="1">
    <source>
        <dbReference type="EMBL" id="CUH81998.1"/>
    </source>
</evidence>
<name>A0A0P1H1J6_9RHOB</name>
<dbReference type="RefSeq" id="WP_058291683.1">
    <property type="nucleotide sequence ID" value="NZ_CYSD01000043.1"/>
</dbReference>
<dbReference type="Proteomes" id="UP000052022">
    <property type="component" value="Unassembled WGS sequence"/>
</dbReference>
<dbReference type="PROSITE" id="PS51257">
    <property type="entry name" value="PROKAR_LIPOPROTEIN"/>
    <property type="match status" value="1"/>
</dbReference>
<proteinExistence type="predicted"/>
<evidence type="ECO:0008006" key="3">
    <source>
        <dbReference type="Google" id="ProtNLM"/>
    </source>
</evidence>
<organism evidence="1 2">
    <name type="scientific">Tritonibacter multivorans</name>
    <dbReference type="NCBI Taxonomy" id="928856"/>
    <lineage>
        <taxon>Bacteria</taxon>
        <taxon>Pseudomonadati</taxon>
        <taxon>Pseudomonadota</taxon>
        <taxon>Alphaproteobacteria</taxon>
        <taxon>Rhodobacterales</taxon>
        <taxon>Paracoccaceae</taxon>
        <taxon>Tritonibacter</taxon>
    </lineage>
</organism>
<protein>
    <recommendedName>
        <fullName evidence="3">Lipoprotein</fullName>
    </recommendedName>
</protein>
<reference evidence="1 2" key="1">
    <citation type="submission" date="2015-09" db="EMBL/GenBank/DDBJ databases">
        <authorList>
            <consortium name="Swine Surveillance"/>
        </authorList>
    </citation>
    <scope>NUCLEOTIDE SEQUENCE [LARGE SCALE GENOMIC DNA]</scope>
    <source>
        <strain evidence="1 2">CECT 7557</strain>
    </source>
</reference>
<gene>
    <name evidence="1" type="ORF">TRM7557_03698</name>
</gene>
<evidence type="ECO:0000313" key="2">
    <source>
        <dbReference type="Proteomes" id="UP000052022"/>
    </source>
</evidence>
<keyword evidence="2" id="KW-1185">Reference proteome</keyword>
<dbReference type="STRING" id="928856.SAMN04488049_10542"/>
<dbReference type="AlphaFoldDB" id="A0A0P1H1J6"/>
<accession>A0A0P1H1J6</accession>
<sequence>MHFSRRHAIGALLLGSLTLSACGGWRDSRVNPRNWFGSSEEAIVAPEEYVNPLIPIEEERTRIRVGRNDEDVDVPTEPITEIADLRIDRTTTGAIVVATGIAKRQGAYDAKLVPVETETGATLTYTFEVAYPEAATYKGNEATRTIRAAVNLTQQELRSVKTIRVEGATNARESRR</sequence>
<dbReference type="OrthoDB" id="7773807at2"/>
<dbReference type="EMBL" id="CYSD01000043">
    <property type="protein sequence ID" value="CUH81998.1"/>
    <property type="molecule type" value="Genomic_DNA"/>
</dbReference>